<dbReference type="CDD" id="cd17536">
    <property type="entry name" value="REC_YesN-like"/>
    <property type="match status" value="1"/>
</dbReference>
<dbReference type="GO" id="GO:0003677">
    <property type="term" value="F:DNA binding"/>
    <property type="evidence" value="ECO:0007669"/>
    <property type="project" value="UniProtKB-KW"/>
</dbReference>
<dbReference type="InterPro" id="IPR001789">
    <property type="entry name" value="Sig_transdc_resp-reg_receiver"/>
</dbReference>
<evidence type="ECO:0000256" key="4">
    <source>
        <dbReference type="ARBA" id="ARBA00023163"/>
    </source>
</evidence>
<evidence type="ECO:0000313" key="9">
    <source>
        <dbReference type="Proteomes" id="UP001153387"/>
    </source>
</evidence>
<gene>
    <name evidence="8" type="ORF">OMP38_05560</name>
</gene>
<protein>
    <submittedName>
        <fullName evidence="8">Response regulator</fullName>
    </submittedName>
</protein>
<dbReference type="InterPro" id="IPR039420">
    <property type="entry name" value="WalR-like"/>
</dbReference>
<evidence type="ECO:0000259" key="7">
    <source>
        <dbReference type="PROSITE" id="PS50110"/>
    </source>
</evidence>
<dbReference type="Pfam" id="PF00072">
    <property type="entry name" value="Response_reg"/>
    <property type="match status" value="1"/>
</dbReference>
<keyword evidence="3" id="KW-0238">DNA-binding</keyword>
<comment type="caution">
    <text evidence="8">The sequence shown here is derived from an EMBL/GenBank/DDBJ whole genome shotgun (WGS) entry which is preliminary data.</text>
</comment>
<dbReference type="Gene3D" id="3.40.50.2300">
    <property type="match status" value="1"/>
</dbReference>
<dbReference type="SMART" id="SM00448">
    <property type="entry name" value="REC"/>
    <property type="match status" value="1"/>
</dbReference>
<dbReference type="SUPFAM" id="SSF52172">
    <property type="entry name" value="CheY-like"/>
    <property type="match status" value="1"/>
</dbReference>
<evidence type="ECO:0000256" key="6">
    <source>
        <dbReference type="SAM" id="MobiDB-lite"/>
    </source>
</evidence>
<evidence type="ECO:0000256" key="5">
    <source>
        <dbReference type="PROSITE-ProRule" id="PRU00169"/>
    </source>
</evidence>
<dbReference type="Proteomes" id="UP001153387">
    <property type="component" value="Unassembled WGS sequence"/>
</dbReference>
<feature type="domain" description="Response regulatory" evidence="7">
    <location>
        <begin position="1"/>
        <end position="108"/>
    </location>
</feature>
<evidence type="ECO:0000256" key="1">
    <source>
        <dbReference type="ARBA" id="ARBA00022553"/>
    </source>
</evidence>
<organism evidence="8 9">
    <name type="scientific">Cohnella ginsengisoli</name>
    <dbReference type="NCBI Taxonomy" id="425004"/>
    <lineage>
        <taxon>Bacteria</taxon>
        <taxon>Bacillati</taxon>
        <taxon>Bacillota</taxon>
        <taxon>Bacilli</taxon>
        <taxon>Bacillales</taxon>
        <taxon>Paenibacillaceae</taxon>
        <taxon>Cohnella</taxon>
    </lineage>
</organism>
<name>A0A9X4KE58_9BACL</name>
<dbReference type="AlphaFoldDB" id="A0A9X4KE58"/>
<keyword evidence="1 5" id="KW-0597">Phosphoprotein</keyword>
<feature type="modified residue" description="4-aspartylphosphate" evidence="5">
    <location>
        <position position="43"/>
    </location>
</feature>
<evidence type="ECO:0000256" key="3">
    <source>
        <dbReference type="ARBA" id="ARBA00023125"/>
    </source>
</evidence>
<dbReference type="InterPro" id="IPR011006">
    <property type="entry name" value="CheY-like_superfamily"/>
</dbReference>
<dbReference type="EMBL" id="JAPDHZ010000002">
    <property type="protein sequence ID" value="MDG0790373.1"/>
    <property type="molecule type" value="Genomic_DNA"/>
</dbReference>
<dbReference type="PANTHER" id="PTHR43214">
    <property type="entry name" value="TWO-COMPONENT RESPONSE REGULATOR"/>
    <property type="match status" value="1"/>
</dbReference>
<evidence type="ECO:0000256" key="2">
    <source>
        <dbReference type="ARBA" id="ARBA00023015"/>
    </source>
</evidence>
<dbReference type="PROSITE" id="PS50110">
    <property type="entry name" value="RESPONSE_REGULATORY"/>
    <property type="match status" value="1"/>
</dbReference>
<dbReference type="GO" id="GO:0000160">
    <property type="term" value="P:phosphorelay signal transduction system"/>
    <property type="evidence" value="ECO:0007669"/>
    <property type="project" value="InterPro"/>
</dbReference>
<sequence>MRHHLTTLLDWNKEGFELCGEAHNGAMALASIGRSAPHVAIIDVNMPEMNGVELNRKIKETHPSVRTIMLSSYDDYDYVRECLKDGAVDYLLKHRLDETSLLAILNKAVENRPTDDRQRGNSAAGERADDQESYAYVRDSLADLARGEAGGGIESGVRGRSAWTVPRGDHLCGGGRADRVLQAVDGVLQRRADEPACAAGSRYYSAESRRRA</sequence>
<feature type="region of interest" description="Disordered" evidence="6">
    <location>
        <begin position="112"/>
        <end position="131"/>
    </location>
</feature>
<dbReference type="GO" id="GO:0010468">
    <property type="term" value="P:regulation of gene expression"/>
    <property type="evidence" value="ECO:0007669"/>
    <property type="project" value="UniProtKB-ARBA"/>
</dbReference>
<accession>A0A9X4KE58</accession>
<keyword evidence="9" id="KW-1185">Reference proteome</keyword>
<keyword evidence="4" id="KW-0804">Transcription</keyword>
<evidence type="ECO:0000313" key="8">
    <source>
        <dbReference type="EMBL" id="MDG0790373.1"/>
    </source>
</evidence>
<keyword evidence="2" id="KW-0805">Transcription regulation</keyword>
<reference evidence="8 9" key="1">
    <citation type="submission" date="2022-10" db="EMBL/GenBank/DDBJ databases">
        <title>Comparative genomic analysis of Cohnella hashimotonis sp. nov., isolated from the International Space Station.</title>
        <authorList>
            <person name="Simpson A."/>
            <person name="Venkateswaran K."/>
        </authorList>
    </citation>
    <scope>NUCLEOTIDE SEQUENCE [LARGE SCALE GENOMIC DNA]</scope>
    <source>
        <strain evidence="8 9">DSM 18997</strain>
    </source>
</reference>
<proteinExistence type="predicted"/>